<keyword evidence="2" id="KW-1185">Reference proteome</keyword>
<dbReference type="InterPro" id="IPR036237">
    <property type="entry name" value="Xyl_isomerase-like_sf"/>
</dbReference>
<dbReference type="AlphaFoldDB" id="A0A4Q1VAV9"/>
<evidence type="ECO:0000313" key="2">
    <source>
        <dbReference type="Proteomes" id="UP000290819"/>
    </source>
</evidence>
<name>A0A4Q1VAV9_9BRAD</name>
<organism evidence="1 2">
    <name type="scientific">Bradyrhizobium betae</name>
    <dbReference type="NCBI Taxonomy" id="244734"/>
    <lineage>
        <taxon>Bacteria</taxon>
        <taxon>Pseudomonadati</taxon>
        <taxon>Pseudomonadota</taxon>
        <taxon>Alphaproteobacteria</taxon>
        <taxon>Hyphomicrobiales</taxon>
        <taxon>Nitrobacteraceae</taxon>
        <taxon>Bradyrhizobium</taxon>
    </lineage>
</organism>
<dbReference type="EMBL" id="MZXW01000017">
    <property type="protein sequence ID" value="RXT47856.1"/>
    <property type="molecule type" value="Genomic_DNA"/>
</dbReference>
<dbReference type="SUPFAM" id="SSF51658">
    <property type="entry name" value="Xylose isomerase-like"/>
    <property type="match status" value="1"/>
</dbReference>
<accession>A0A4Q1VAV9</accession>
<dbReference type="RefSeq" id="WP_129271392.1">
    <property type="nucleotide sequence ID" value="NZ_MZXW01000017.1"/>
</dbReference>
<gene>
    <name evidence="1" type="ORF">B5V03_16505</name>
</gene>
<protein>
    <recommendedName>
        <fullName evidence="3">DUF692 domain-containing protein</fullName>
    </recommendedName>
</protein>
<comment type="caution">
    <text evidence="1">The sequence shown here is derived from an EMBL/GenBank/DDBJ whole genome shotgun (WGS) entry which is preliminary data.</text>
</comment>
<dbReference type="Gene3D" id="3.20.20.150">
    <property type="entry name" value="Divalent-metal-dependent TIM barrel enzymes"/>
    <property type="match status" value="1"/>
</dbReference>
<dbReference type="Pfam" id="PF05114">
    <property type="entry name" value="MbnB_TglH_ChrH"/>
    <property type="match status" value="1"/>
</dbReference>
<dbReference type="PANTHER" id="PTHR42194:SF1">
    <property type="entry name" value="UPF0276 PROTEIN HI_1600"/>
    <property type="match status" value="1"/>
</dbReference>
<dbReference type="OrthoDB" id="9763101at2"/>
<dbReference type="InterPro" id="IPR007801">
    <property type="entry name" value="MbnB/TglH/ChrH"/>
</dbReference>
<dbReference type="PANTHER" id="PTHR42194">
    <property type="entry name" value="UPF0276 PROTEIN HI_1600"/>
    <property type="match status" value="1"/>
</dbReference>
<evidence type="ECO:0008006" key="3">
    <source>
        <dbReference type="Google" id="ProtNLM"/>
    </source>
</evidence>
<proteinExistence type="predicted"/>
<dbReference type="Proteomes" id="UP000290819">
    <property type="component" value="Unassembled WGS sequence"/>
</dbReference>
<reference evidence="1 2" key="1">
    <citation type="submission" date="2017-03" db="EMBL/GenBank/DDBJ databases">
        <authorList>
            <person name="Safronova V.I."/>
            <person name="Sazanova A.L."/>
            <person name="Chirak E.R."/>
        </authorList>
    </citation>
    <scope>NUCLEOTIDE SEQUENCE [LARGE SCALE GENOMIC DNA]</scope>
    <source>
        <strain evidence="1 2">Opo-243</strain>
    </source>
</reference>
<sequence length="290" mass="32140">MRHEATGEFRRRRTSARQPVLIGMAQGPGVLPLVERYPGLLDYIELPFELLRHDPSALKTKNIAPIILHCASMSIAGFVPPAPATLDAIAAQVELTGTPWIGEHLAFISADPLPGSALHEPTTLTYTVCPQLSEDVLENACANITRLQKRFSVPLIVENSPQYFAIPGSTMSIVDFVAEFHRRSGVGMLLDLAHFRISAMNMNFEAEREILRLPLEKVVEIHISGFDIQAETAWDDHAGLADEATFDLLAVVLSCATPRAITFEYNWSPELDDEIIVRQLDRARSMCRNA</sequence>
<evidence type="ECO:0000313" key="1">
    <source>
        <dbReference type="EMBL" id="RXT47856.1"/>
    </source>
</evidence>